<sequence length="167" mass="19325">MVSKEFFNCSKLSPKDSWMLYLRILKTYLKRKQLRTETKALQTSTYKIMSSLDSQTTKYTNQTRPSGNSFNLKISLTVLDLKYGMCSYKERATLSIVSISMFSCKKSVTRTTPATTTQVPRDGVLYNPKEVLTCRKEWANKEVVHGQEIGEHGNKMRVFRESERENQ</sequence>
<dbReference type="Proteomes" id="UP000824120">
    <property type="component" value="Chromosome 1"/>
</dbReference>
<dbReference type="EMBL" id="JACXVP010000001">
    <property type="protein sequence ID" value="KAG5632967.1"/>
    <property type="molecule type" value="Genomic_DNA"/>
</dbReference>
<name>A0A9J6B939_SOLCO</name>
<proteinExistence type="predicted"/>
<protein>
    <submittedName>
        <fullName evidence="1">Uncharacterized protein</fullName>
    </submittedName>
</protein>
<dbReference type="AlphaFoldDB" id="A0A9J6B939"/>
<gene>
    <name evidence="1" type="ORF">H5410_004684</name>
</gene>
<keyword evidence="2" id="KW-1185">Reference proteome</keyword>
<reference evidence="1 2" key="1">
    <citation type="submission" date="2020-09" db="EMBL/GenBank/DDBJ databases">
        <title>De no assembly of potato wild relative species, Solanum commersonii.</title>
        <authorList>
            <person name="Cho K."/>
        </authorList>
    </citation>
    <scope>NUCLEOTIDE SEQUENCE [LARGE SCALE GENOMIC DNA]</scope>
    <source>
        <strain evidence="1">LZ3.2</strain>
        <tissue evidence="1">Leaf</tissue>
    </source>
</reference>
<evidence type="ECO:0000313" key="2">
    <source>
        <dbReference type="Proteomes" id="UP000824120"/>
    </source>
</evidence>
<organism evidence="1 2">
    <name type="scientific">Solanum commersonii</name>
    <name type="common">Commerson's wild potato</name>
    <name type="synonym">Commerson's nightshade</name>
    <dbReference type="NCBI Taxonomy" id="4109"/>
    <lineage>
        <taxon>Eukaryota</taxon>
        <taxon>Viridiplantae</taxon>
        <taxon>Streptophyta</taxon>
        <taxon>Embryophyta</taxon>
        <taxon>Tracheophyta</taxon>
        <taxon>Spermatophyta</taxon>
        <taxon>Magnoliopsida</taxon>
        <taxon>eudicotyledons</taxon>
        <taxon>Gunneridae</taxon>
        <taxon>Pentapetalae</taxon>
        <taxon>asterids</taxon>
        <taxon>lamiids</taxon>
        <taxon>Solanales</taxon>
        <taxon>Solanaceae</taxon>
        <taxon>Solanoideae</taxon>
        <taxon>Solaneae</taxon>
        <taxon>Solanum</taxon>
    </lineage>
</organism>
<evidence type="ECO:0000313" key="1">
    <source>
        <dbReference type="EMBL" id="KAG5632967.1"/>
    </source>
</evidence>
<accession>A0A9J6B939</accession>
<comment type="caution">
    <text evidence="1">The sequence shown here is derived from an EMBL/GenBank/DDBJ whole genome shotgun (WGS) entry which is preliminary data.</text>
</comment>